<name>A0A0F9T8W2_9ZZZZ</name>
<sequence length="140" mass="14665">MAAFHGKQGKVTFAGGAVSNVLSWSVEVTADVAESSVMSSVAVSASTHWKEYLAGFFDWTATIECDLDNSGLDPDLDVDFIDDDGVEVILYQGTNPMGARKYTGNGIVTGISPSVDLNDIIKVTYTVQGSGALVEAAVPV</sequence>
<gene>
    <name evidence="1" type="ORF">LCGC14_0421490</name>
</gene>
<accession>A0A0F9T8W2</accession>
<evidence type="ECO:0000313" key="1">
    <source>
        <dbReference type="EMBL" id="KKN71427.1"/>
    </source>
</evidence>
<proteinExistence type="predicted"/>
<organism evidence="1">
    <name type="scientific">marine sediment metagenome</name>
    <dbReference type="NCBI Taxonomy" id="412755"/>
    <lineage>
        <taxon>unclassified sequences</taxon>
        <taxon>metagenomes</taxon>
        <taxon>ecological metagenomes</taxon>
    </lineage>
</organism>
<dbReference type="EMBL" id="LAZR01000384">
    <property type="protein sequence ID" value="KKN71427.1"/>
    <property type="molecule type" value="Genomic_DNA"/>
</dbReference>
<reference evidence="1" key="1">
    <citation type="journal article" date="2015" name="Nature">
        <title>Complex archaea that bridge the gap between prokaryotes and eukaryotes.</title>
        <authorList>
            <person name="Spang A."/>
            <person name="Saw J.H."/>
            <person name="Jorgensen S.L."/>
            <person name="Zaremba-Niedzwiedzka K."/>
            <person name="Martijn J."/>
            <person name="Lind A.E."/>
            <person name="van Eijk R."/>
            <person name="Schleper C."/>
            <person name="Guy L."/>
            <person name="Ettema T.J."/>
        </authorList>
    </citation>
    <scope>NUCLEOTIDE SEQUENCE</scope>
</reference>
<dbReference type="AlphaFoldDB" id="A0A0F9T8W2"/>
<comment type="caution">
    <text evidence="1">The sequence shown here is derived from an EMBL/GenBank/DDBJ whole genome shotgun (WGS) entry which is preliminary data.</text>
</comment>
<protein>
    <submittedName>
        <fullName evidence="1">Uncharacterized protein</fullName>
    </submittedName>
</protein>